<dbReference type="SMART" id="SM00883">
    <property type="entry name" value="Cpn10"/>
    <property type="match status" value="1"/>
</dbReference>
<dbReference type="InterPro" id="IPR020818">
    <property type="entry name" value="Chaperonin_GroES"/>
</dbReference>
<organism evidence="5 6">
    <name type="scientific">Litoribacillus peritrichatus</name>
    <dbReference type="NCBI Taxonomy" id="718191"/>
    <lineage>
        <taxon>Bacteria</taxon>
        <taxon>Pseudomonadati</taxon>
        <taxon>Pseudomonadota</taxon>
        <taxon>Gammaproteobacteria</taxon>
        <taxon>Oceanospirillales</taxon>
        <taxon>Oceanospirillaceae</taxon>
        <taxon>Litoribacillus</taxon>
    </lineage>
</organism>
<comment type="subunit">
    <text evidence="3">Heptamer of 7 subunits arranged in a ring. Interacts with the chaperonin GroEL.</text>
</comment>
<dbReference type="PROSITE" id="PS00681">
    <property type="entry name" value="CHAPERONINS_CPN10"/>
    <property type="match status" value="1"/>
</dbReference>
<dbReference type="EMBL" id="BAABBN010000007">
    <property type="protein sequence ID" value="GAA3931486.1"/>
    <property type="molecule type" value="Genomic_DNA"/>
</dbReference>
<accession>A0ABP7MWG3</accession>
<sequence length="154" mass="16841">MSSSAKINNEKIVRNLNFFHFLPLKLFPESQDKELSKICADKQRISININVLSGRHLSMKIRPLGDRVVVRRKEEETKSAGGIVLPGSATEKPNQGEVLAVGNGRVLDNGDVRPVDLKVGDTVLFGGYVQNTVTVEGEELLVLSEAEIFGVVEA</sequence>
<evidence type="ECO:0000313" key="5">
    <source>
        <dbReference type="EMBL" id="GAA3931486.1"/>
    </source>
</evidence>
<dbReference type="NCBIfam" id="NF001533">
    <property type="entry name" value="PRK00364.2-4"/>
    <property type="match status" value="1"/>
</dbReference>
<dbReference type="InterPro" id="IPR018369">
    <property type="entry name" value="Chaprnonin_Cpn10_CS"/>
</dbReference>
<evidence type="ECO:0000313" key="6">
    <source>
        <dbReference type="Proteomes" id="UP001501565"/>
    </source>
</evidence>
<protein>
    <recommendedName>
        <fullName evidence="3">Co-chaperonin GroES</fullName>
    </recommendedName>
    <alternativeName>
        <fullName evidence="3">10 kDa chaperonin</fullName>
    </alternativeName>
    <alternativeName>
        <fullName evidence="3">Chaperonin-10</fullName>
        <shortName evidence="3">Cpn10</shortName>
    </alternativeName>
</protein>
<reference evidence="6" key="1">
    <citation type="journal article" date="2019" name="Int. J. Syst. Evol. Microbiol.">
        <title>The Global Catalogue of Microorganisms (GCM) 10K type strain sequencing project: providing services to taxonomists for standard genome sequencing and annotation.</title>
        <authorList>
            <consortium name="The Broad Institute Genomics Platform"/>
            <consortium name="The Broad Institute Genome Sequencing Center for Infectious Disease"/>
            <person name="Wu L."/>
            <person name="Ma J."/>
        </authorList>
    </citation>
    <scope>NUCLEOTIDE SEQUENCE [LARGE SCALE GENOMIC DNA]</scope>
    <source>
        <strain evidence="6">JCM 17551</strain>
    </source>
</reference>
<dbReference type="Proteomes" id="UP001501565">
    <property type="component" value="Unassembled WGS sequence"/>
</dbReference>
<dbReference type="NCBIfam" id="NF001531">
    <property type="entry name" value="PRK00364.2-2"/>
    <property type="match status" value="1"/>
</dbReference>
<comment type="function">
    <text evidence="3 4">Together with the chaperonin GroEL, plays an essential role in assisting protein folding. The GroEL-GroES system forms a nano-cage that allows encapsulation of the non-native substrate proteins and provides a physical environment optimized to promote and accelerate protein folding. GroES binds to the apical surface of the GroEL ring, thereby capping the opening of the GroEL channel.</text>
</comment>
<dbReference type="NCBIfam" id="NF001527">
    <property type="entry name" value="PRK00364.1-2"/>
    <property type="match status" value="1"/>
</dbReference>
<comment type="similarity">
    <text evidence="1 3 4">Belongs to the GroES chaperonin family.</text>
</comment>
<dbReference type="Gene3D" id="2.30.33.40">
    <property type="entry name" value="GroES chaperonin"/>
    <property type="match status" value="1"/>
</dbReference>
<proteinExistence type="inferred from homology"/>
<dbReference type="Pfam" id="PF00166">
    <property type="entry name" value="Cpn10"/>
    <property type="match status" value="1"/>
</dbReference>
<dbReference type="PRINTS" id="PR00297">
    <property type="entry name" value="CHAPERONIN10"/>
</dbReference>
<comment type="subcellular location">
    <subcellularLocation>
        <location evidence="3">Cytoplasm</location>
    </subcellularLocation>
</comment>
<evidence type="ECO:0000256" key="1">
    <source>
        <dbReference type="ARBA" id="ARBA00006975"/>
    </source>
</evidence>
<comment type="caution">
    <text evidence="5">The sequence shown here is derived from an EMBL/GenBank/DDBJ whole genome shotgun (WGS) entry which is preliminary data.</text>
</comment>
<gene>
    <name evidence="3" type="primary">groES</name>
    <name evidence="3" type="synonym">groS</name>
    <name evidence="5" type="ORF">GCM10022277_30400</name>
</gene>
<evidence type="ECO:0000256" key="4">
    <source>
        <dbReference type="RuleBase" id="RU000535"/>
    </source>
</evidence>
<dbReference type="CDD" id="cd00320">
    <property type="entry name" value="cpn10"/>
    <property type="match status" value="1"/>
</dbReference>
<dbReference type="InterPro" id="IPR037124">
    <property type="entry name" value="Chaperonin_GroES_sf"/>
</dbReference>
<dbReference type="InterPro" id="IPR011032">
    <property type="entry name" value="GroES-like_sf"/>
</dbReference>
<evidence type="ECO:0000256" key="3">
    <source>
        <dbReference type="HAMAP-Rule" id="MF_00580"/>
    </source>
</evidence>
<dbReference type="PANTHER" id="PTHR10772">
    <property type="entry name" value="10 KDA HEAT SHOCK PROTEIN"/>
    <property type="match status" value="1"/>
</dbReference>
<dbReference type="HAMAP" id="MF_00580">
    <property type="entry name" value="CH10"/>
    <property type="match status" value="1"/>
</dbReference>
<keyword evidence="6" id="KW-1185">Reference proteome</keyword>
<name>A0ABP7MWG3_9GAMM</name>
<keyword evidence="2 3" id="KW-0143">Chaperone</keyword>
<dbReference type="SUPFAM" id="SSF50129">
    <property type="entry name" value="GroES-like"/>
    <property type="match status" value="1"/>
</dbReference>
<keyword evidence="3" id="KW-0963">Cytoplasm</keyword>
<evidence type="ECO:0000256" key="2">
    <source>
        <dbReference type="ARBA" id="ARBA00023186"/>
    </source>
</evidence>
<dbReference type="PANTHER" id="PTHR10772:SF58">
    <property type="entry name" value="CO-CHAPERONIN GROES"/>
    <property type="match status" value="1"/>
</dbReference>